<evidence type="ECO:0000256" key="1">
    <source>
        <dbReference type="SAM" id="MobiDB-lite"/>
    </source>
</evidence>
<feature type="region of interest" description="Disordered" evidence="1">
    <location>
        <begin position="40"/>
        <end position="72"/>
    </location>
</feature>
<evidence type="ECO:0000256" key="2">
    <source>
        <dbReference type="SAM" id="SignalP"/>
    </source>
</evidence>
<proteinExistence type="predicted"/>
<evidence type="ECO:0000313" key="3">
    <source>
        <dbReference type="EMBL" id="CAG6690331.1"/>
    </source>
</evidence>
<sequence>MVSQSCLLLITIHLVHHHISPGYAAIPKYPDVDIPSNGILPNPVQYFHQPSDEEDESNVTPQEGPGKQVQPVEDRTQQARFGFNHGSSSYSGGGIEVSCIFYKIYLVIYKSERF</sequence>
<reference evidence="3" key="1">
    <citation type="submission" date="2021-05" db="EMBL/GenBank/DDBJ databases">
        <authorList>
            <person name="Alioto T."/>
            <person name="Alioto T."/>
            <person name="Gomez Garrido J."/>
        </authorList>
    </citation>
    <scope>NUCLEOTIDE SEQUENCE</scope>
</reference>
<feature type="chain" id="PRO_5034746347" evidence="2">
    <location>
        <begin position="25"/>
        <end position="114"/>
    </location>
</feature>
<name>A0A8D8TNM7_9HEMI</name>
<accession>A0A8D8TNM7</accession>
<keyword evidence="2" id="KW-0732">Signal</keyword>
<organism evidence="3">
    <name type="scientific">Cacopsylla melanoneura</name>
    <dbReference type="NCBI Taxonomy" id="428564"/>
    <lineage>
        <taxon>Eukaryota</taxon>
        <taxon>Metazoa</taxon>
        <taxon>Ecdysozoa</taxon>
        <taxon>Arthropoda</taxon>
        <taxon>Hexapoda</taxon>
        <taxon>Insecta</taxon>
        <taxon>Pterygota</taxon>
        <taxon>Neoptera</taxon>
        <taxon>Paraneoptera</taxon>
        <taxon>Hemiptera</taxon>
        <taxon>Sternorrhyncha</taxon>
        <taxon>Psylloidea</taxon>
        <taxon>Psyllidae</taxon>
        <taxon>Psyllinae</taxon>
        <taxon>Cacopsylla</taxon>
    </lineage>
</organism>
<dbReference type="EMBL" id="HBUF01296960">
    <property type="protein sequence ID" value="CAG6690331.1"/>
    <property type="molecule type" value="Transcribed_RNA"/>
</dbReference>
<dbReference type="AlphaFoldDB" id="A0A8D8TNM7"/>
<protein>
    <submittedName>
        <fullName evidence="3">Uncharacterized protein</fullName>
    </submittedName>
</protein>
<feature type="signal peptide" evidence="2">
    <location>
        <begin position="1"/>
        <end position="24"/>
    </location>
</feature>